<evidence type="ECO:0000313" key="5">
    <source>
        <dbReference type="EMBL" id="NNH68449.1"/>
    </source>
</evidence>
<keyword evidence="1" id="KW-0805">Transcription regulation</keyword>
<dbReference type="AlphaFoldDB" id="A0A849C0C2"/>
<dbReference type="Pfam" id="PF01638">
    <property type="entry name" value="HxlR"/>
    <property type="match status" value="1"/>
</dbReference>
<dbReference type="RefSeq" id="WP_067520578.1">
    <property type="nucleotide sequence ID" value="NZ_JABELX010000001.1"/>
</dbReference>
<evidence type="ECO:0000256" key="1">
    <source>
        <dbReference type="ARBA" id="ARBA00023015"/>
    </source>
</evidence>
<evidence type="ECO:0000259" key="4">
    <source>
        <dbReference type="PROSITE" id="PS51118"/>
    </source>
</evidence>
<dbReference type="Proteomes" id="UP000586827">
    <property type="component" value="Unassembled WGS sequence"/>
</dbReference>
<proteinExistence type="predicted"/>
<gene>
    <name evidence="5" type="ORF">HLB23_00875</name>
</gene>
<name>A0A849C0C2_9NOCA</name>
<dbReference type="InterPro" id="IPR002577">
    <property type="entry name" value="HTH_HxlR"/>
</dbReference>
<dbReference type="SUPFAM" id="SSF46785">
    <property type="entry name" value="Winged helix' DNA-binding domain"/>
    <property type="match status" value="1"/>
</dbReference>
<dbReference type="InterPro" id="IPR036390">
    <property type="entry name" value="WH_DNA-bd_sf"/>
</dbReference>
<keyword evidence="6" id="KW-1185">Reference proteome</keyword>
<feature type="domain" description="HTH hxlR-type" evidence="4">
    <location>
        <begin position="11"/>
        <end position="108"/>
    </location>
</feature>
<keyword evidence="2" id="KW-0238">DNA-binding</keyword>
<dbReference type="InterPro" id="IPR036388">
    <property type="entry name" value="WH-like_DNA-bd_sf"/>
</dbReference>
<dbReference type="PANTHER" id="PTHR33204">
    <property type="entry name" value="TRANSCRIPTIONAL REGULATOR, MARR FAMILY"/>
    <property type="match status" value="1"/>
</dbReference>
<protein>
    <submittedName>
        <fullName evidence="5">Helix-turn-helix transcriptional regulator</fullName>
    </submittedName>
</protein>
<accession>A0A849C0C2</accession>
<comment type="caution">
    <text evidence="5">The sequence shown here is derived from an EMBL/GenBank/DDBJ whole genome shotgun (WGS) entry which is preliminary data.</text>
</comment>
<dbReference type="PROSITE" id="PS51118">
    <property type="entry name" value="HTH_HXLR"/>
    <property type="match status" value="1"/>
</dbReference>
<organism evidence="5 6">
    <name type="scientific">Nocardia uniformis</name>
    <dbReference type="NCBI Taxonomy" id="53432"/>
    <lineage>
        <taxon>Bacteria</taxon>
        <taxon>Bacillati</taxon>
        <taxon>Actinomycetota</taxon>
        <taxon>Actinomycetes</taxon>
        <taxon>Mycobacteriales</taxon>
        <taxon>Nocardiaceae</taxon>
        <taxon>Nocardia</taxon>
    </lineage>
</organism>
<dbReference type="Gene3D" id="1.10.10.10">
    <property type="entry name" value="Winged helix-like DNA-binding domain superfamily/Winged helix DNA-binding domain"/>
    <property type="match status" value="1"/>
</dbReference>
<dbReference type="EMBL" id="JABELX010000001">
    <property type="protein sequence ID" value="NNH68449.1"/>
    <property type="molecule type" value="Genomic_DNA"/>
</dbReference>
<keyword evidence="3" id="KW-0804">Transcription</keyword>
<evidence type="ECO:0000256" key="3">
    <source>
        <dbReference type="ARBA" id="ARBA00023163"/>
    </source>
</evidence>
<dbReference type="GO" id="GO:0003677">
    <property type="term" value="F:DNA binding"/>
    <property type="evidence" value="ECO:0007669"/>
    <property type="project" value="UniProtKB-KW"/>
</dbReference>
<evidence type="ECO:0000313" key="6">
    <source>
        <dbReference type="Proteomes" id="UP000586827"/>
    </source>
</evidence>
<sequence length="172" mass="19911">MKRTTFANWPCTVARTVDLIGDWWTPLVLREALYGAKRFDEFERILGLSRNVLTQRLTRLVEEGLLERVRYQERPPRFEYHLTDQGRDFFPVIAAMMRWGDRWLAPDDGVPIVLHHNSCDHDTHAEVVCAHCREPLRHADMSVRLGPGFPDRHRESALATGRFDEASSAVES</sequence>
<reference evidence="5 6" key="1">
    <citation type="submission" date="2020-05" db="EMBL/GenBank/DDBJ databases">
        <title>MicrobeNet Type strains.</title>
        <authorList>
            <person name="Nicholson A.C."/>
        </authorList>
    </citation>
    <scope>NUCLEOTIDE SEQUENCE [LARGE SCALE GENOMIC DNA]</scope>
    <source>
        <strain evidence="5 6">JCM 3224</strain>
    </source>
</reference>
<evidence type="ECO:0000256" key="2">
    <source>
        <dbReference type="ARBA" id="ARBA00023125"/>
    </source>
</evidence>
<dbReference type="PANTHER" id="PTHR33204:SF18">
    <property type="entry name" value="TRANSCRIPTIONAL REGULATORY PROTEIN"/>
    <property type="match status" value="1"/>
</dbReference>